<reference evidence="6 7" key="1">
    <citation type="submission" date="2016-03" db="EMBL/GenBank/DDBJ databases">
        <title>Draft genome sequence of the Fonsecaea monophora CBS 269.37.</title>
        <authorList>
            <person name="Bombassaro A."/>
            <person name="Vinicius W.A."/>
            <person name="De Hoog S."/>
            <person name="Sun J."/>
            <person name="Souza E.M."/>
            <person name="Raittz R.T."/>
            <person name="Costa F."/>
            <person name="Leao A.C."/>
            <person name="Tadra-Sfeir M.Z."/>
            <person name="Baura V."/>
            <person name="Balsanelli E."/>
            <person name="Pedrosa F.O."/>
            <person name="Moreno L.F."/>
            <person name="Steffens M.B."/>
            <person name="Xi L."/>
            <person name="Bocca A.L."/>
            <person name="Felipe M.S."/>
            <person name="Teixeira M."/>
            <person name="Telles Filho F.Q."/>
            <person name="Azevedo C.M."/>
            <person name="Gomes R."/>
            <person name="Vicente V.A."/>
        </authorList>
    </citation>
    <scope>NUCLEOTIDE SEQUENCE [LARGE SCALE GENOMIC DNA]</scope>
    <source>
        <strain evidence="6 7">CBS 269.37</strain>
    </source>
</reference>
<dbReference type="SUPFAM" id="SSF51735">
    <property type="entry name" value="NAD(P)-binding Rossmann-fold domains"/>
    <property type="match status" value="1"/>
</dbReference>
<evidence type="ECO:0000256" key="5">
    <source>
        <dbReference type="SAM" id="MobiDB-lite"/>
    </source>
</evidence>
<dbReference type="PANTHER" id="PTHR44229:SF4">
    <property type="entry name" value="15-HYDROXYPROSTAGLANDIN DEHYDROGENASE [NAD(+)]"/>
    <property type="match status" value="1"/>
</dbReference>
<dbReference type="Proteomes" id="UP000077002">
    <property type="component" value="Unassembled WGS sequence"/>
</dbReference>
<comment type="similarity">
    <text evidence="1 4">Belongs to the short-chain dehydrogenases/reductases (SDR) family.</text>
</comment>
<evidence type="ECO:0000313" key="7">
    <source>
        <dbReference type="Proteomes" id="UP000077002"/>
    </source>
</evidence>
<dbReference type="InterPro" id="IPR002347">
    <property type="entry name" value="SDR_fam"/>
</dbReference>
<dbReference type="PRINTS" id="PR00081">
    <property type="entry name" value="GDHRDH"/>
</dbReference>
<dbReference type="InterPro" id="IPR036291">
    <property type="entry name" value="NAD(P)-bd_dom_sf"/>
</dbReference>
<name>A0A177FMT6_9EURO</name>
<dbReference type="GO" id="GO:0005737">
    <property type="term" value="C:cytoplasm"/>
    <property type="evidence" value="ECO:0007669"/>
    <property type="project" value="TreeGrafter"/>
</dbReference>
<keyword evidence="7" id="KW-1185">Reference proteome</keyword>
<dbReference type="EMBL" id="LVKK01000001">
    <property type="protein sequence ID" value="OAG45634.1"/>
    <property type="molecule type" value="Genomic_DNA"/>
</dbReference>
<dbReference type="RefSeq" id="XP_022517586.1">
    <property type="nucleotide sequence ID" value="XM_022650260.1"/>
</dbReference>
<dbReference type="PANTHER" id="PTHR44229">
    <property type="entry name" value="15-HYDROXYPROSTAGLANDIN DEHYDROGENASE [NAD(+)]"/>
    <property type="match status" value="1"/>
</dbReference>
<dbReference type="PROSITE" id="PS00061">
    <property type="entry name" value="ADH_SHORT"/>
    <property type="match status" value="1"/>
</dbReference>
<keyword evidence="3" id="KW-0560">Oxidoreductase</keyword>
<comment type="caution">
    <text evidence="6">The sequence shown here is derived from an EMBL/GenBank/DDBJ whole genome shotgun (WGS) entry which is preliminary data.</text>
</comment>
<evidence type="ECO:0000256" key="4">
    <source>
        <dbReference type="RuleBase" id="RU000363"/>
    </source>
</evidence>
<proteinExistence type="inferred from homology"/>
<sequence>MAQVQSQSQSQSQAQVQVDLGGKGAIVTGGGSGICLAFVQHLYRAGCNVLICDLGLHREAVAWLDSIGQSGGGTTSPKPGQTPAVASSSSSSSSSSASPRVAFLKTDVSDWKQLEQTFEGYAREFGGGLPDVVCPGAGVYEPSFNNFWNDRDDDHYQLLRINLEHPLKMSRIAIRKWVQQRKRGGIIVHVSSTGAQKPSMLTPLYGAAKQGVSNFTRGMARLQDLEGIRVVAVAPGPTMSPLMYDHPEALRFVDPDKDKLSTPDEIARGMMAVAFDRDRFPPGTVLEVTHPDRWREVSLLNDPGPGPHAFTSRKEEGMADVYAALDADRKSVSV</sequence>
<evidence type="ECO:0000256" key="2">
    <source>
        <dbReference type="ARBA" id="ARBA00022857"/>
    </source>
</evidence>
<dbReference type="AlphaFoldDB" id="A0A177FMT6"/>
<feature type="region of interest" description="Disordered" evidence="5">
    <location>
        <begin position="70"/>
        <end position="97"/>
    </location>
</feature>
<evidence type="ECO:0000256" key="1">
    <source>
        <dbReference type="ARBA" id="ARBA00006484"/>
    </source>
</evidence>
<evidence type="ECO:0000256" key="3">
    <source>
        <dbReference type="ARBA" id="ARBA00023002"/>
    </source>
</evidence>
<dbReference type="OrthoDB" id="5296at2759"/>
<dbReference type="GeneID" id="34595452"/>
<protein>
    <submittedName>
        <fullName evidence="6">Uncharacterized protein</fullName>
    </submittedName>
</protein>
<dbReference type="InterPro" id="IPR020904">
    <property type="entry name" value="Sc_DH/Rdtase_CS"/>
</dbReference>
<feature type="compositionally biased region" description="Low complexity" evidence="5">
    <location>
        <begin position="86"/>
        <end position="97"/>
    </location>
</feature>
<evidence type="ECO:0000313" key="6">
    <source>
        <dbReference type="EMBL" id="OAG45634.1"/>
    </source>
</evidence>
<dbReference type="GO" id="GO:0016616">
    <property type="term" value="F:oxidoreductase activity, acting on the CH-OH group of donors, NAD or NADP as acceptor"/>
    <property type="evidence" value="ECO:0007669"/>
    <property type="project" value="TreeGrafter"/>
</dbReference>
<organism evidence="6 7">
    <name type="scientific">Fonsecaea monophora</name>
    <dbReference type="NCBI Taxonomy" id="254056"/>
    <lineage>
        <taxon>Eukaryota</taxon>
        <taxon>Fungi</taxon>
        <taxon>Dikarya</taxon>
        <taxon>Ascomycota</taxon>
        <taxon>Pezizomycotina</taxon>
        <taxon>Eurotiomycetes</taxon>
        <taxon>Chaetothyriomycetidae</taxon>
        <taxon>Chaetothyriales</taxon>
        <taxon>Herpotrichiellaceae</taxon>
        <taxon>Fonsecaea</taxon>
    </lineage>
</organism>
<dbReference type="Gene3D" id="3.40.50.720">
    <property type="entry name" value="NAD(P)-binding Rossmann-like Domain"/>
    <property type="match status" value="1"/>
</dbReference>
<keyword evidence="2" id="KW-0521">NADP</keyword>
<accession>A0A177FMT6</accession>
<gene>
    <name evidence="6" type="ORF">AYO21_00270</name>
</gene>
<dbReference type="Pfam" id="PF00106">
    <property type="entry name" value="adh_short"/>
    <property type="match status" value="1"/>
</dbReference>
<dbReference type="PRINTS" id="PR00080">
    <property type="entry name" value="SDRFAMILY"/>
</dbReference>